<evidence type="ECO:0000313" key="1">
    <source>
        <dbReference type="EMBL" id="KAF9733506.1"/>
    </source>
</evidence>
<evidence type="ECO:0000313" key="2">
    <source>
        <dbReference type="Proteomes" id="UP000756921"/>
    </source>
</evidence>
<gene>
    <name evidence="1" type="ORF">PMIN01_07849</name>
</gene>
<organism evidence="1 2">
    <name type="scientific">Paraphaeosphaeria minitans</name>
    <dbReference type="NCBI Taxonomy" id="565426"/>
    <lineage>
        <taxon>Eukaryota</taxon>
        <taxon>Fungi</taxon>
        <taxon>Dikarya</taxon>
        <taxon>Ascomycota</taxon>
        <taxon>Pezizomycotina</taxon>
        <taxon>Dothideomycetes</taxon>
        <taxon>Pleosporomycetidae</taxon>
        <taxon>Pleosporales</taxon>
        <taxon>Massarineae</taxon>
        <taxon>Didymosphaeriaceae</taxon>
        <taxon>Paraphaeosphaeria</taxon>
    </lineage>
</organism>
<comment type="caution">
    <text evidence="1">The sequence shown here is derived from an EMBL/GenBank/DDBJ whole genome shotgun (WGS) entry which is preliminary data.</text>
</comment>
<dbReference type="EMBL" id="WJXW01000008">
    <property type="protein sequence ID" value="KAF9733506.1"/>
    <property type="molecule type" value="Genomic_DNA"/>
</dbReference>
<accession>A0A9P6GD65</accession>
<keyword evidence="2" id="KW-1185">Reference proteome</keyword>
<dbReference type="Proteomes" id="UP000756921">
    <property type="component" value="Unassembled WGS sequence"/>
</dbReference>
<name>A0A9P6GD65_9PLEO</name>
<protein>
    <submittedName>
        <fullName evidence="1">Uncharacterized protein</fullName>
    </submittedName>
</protein>
<proteinExistence type="predicted"/>
<sequence length="177" mass="19936">MGPPRSISRHLSHGSGPSTWSWVRDSPISLADDPIFESTQFPVEPTAPSAPPFFKPWEMRNISNRFLEDQLRSPFGHFDSPAVTSEDWLAQGFVEKADNVKEVITSLRAPTFSWSMVLEEGKKHPAGMPHTPGEAMETTLAVADEERDSMRARIMHTGQYHKNPSYKHGIDKPRAWP</sequence>
<reference evidence="1" key="1">
    <citation type="journal article" date="2020" name="Mol. Plant Microbe Interact.">
        <title>Genome Sequence of the Biocontrol Agent Coniothyrium minitans strain Conio (IMI 134523).</title>
        <authorList>
            <person name="Patel D."/>
            <person name="Shittu T.A."/>
            <person name="Baroncelli R."/>
            <person name="Muthumeenakshi S."/>
            <person name="Osborne T.H."/>
            <person name="Janganan T.K."/>
            <person name="Sreenivasaprasad S."/>
        </authorList>
    </citation>
    <scope>NUCLEOTIDE SEQUENCE</scope>
    <source>
        <strain evidence="1">Conio</strain>
    </source>
</reference>
<dbReference type="AlphaFoldDB" id="A0A9P6GD65"/>